<evidence type="ECO:0000313" key="2">
    <source>
        <dbReference type="EMBL" id="QHS96924.1"/>
    </source>
</evidence>
<dbReference type="InterPro" id="IPR007074">
    <property type="entry name" value="LicD/FKTN/FKRP_NTP_transf"/>
</dbReference>
<sequence length="199" mass="23902">MKNIFLFLTTFFLCFIIYKNFKTKNFIETFGNRQSRQKLNRTLKFIVQLLHKNNINDWFVCYGTLLGLIRENNCIDGDDDIDIIVEKKNYKKIKNLLLTHNLEIENYDNGILKTKETNEYASIDIYMADYNEDNVFDIWNKLTIQNCYLNKNKKNFIEIKWKGEKVYIPNNYKKILVNTYGKDWMIKKNEKVPMTTNTI</sequence>
<dbReference type="PANTHER" id="PTHR43404">
    <property type="entry name" value="LIPOPOLYSACCHARIDE CHOLINEPHOSPHOTRANSFERASE LICD"/>
    <property type="match status" value="1"/>
</dbReference>
<dbReference type="GO" id="GO:0009100">
    <property type="term" value="P:glycoprotein metabolic process"/>
    <property type="evidence" value="ECO:0007669"/>
    <property type="project" value="UniProtKB-ARBA"/>
</dbReference>
<organism evidence="2">
    <name type="scientific">viral metagenome</name>
    <dbReference type="NCBI Taxonomy" id="1070528"/>
    <lineage>
        <taxon>unclassified sequences</taxon>
        <taxon>metagenomes</taxon>
        <taxon>organismal metagenomes</taxon>
    </lineage>
</organism>
<protein>
    <recommendedName>
        <fullName evidence="1">LicD/FKTN/FKRP nucleotidyltransferase domain-containing protein</fullName>
    </recommendedName>
</protein>
<dbReference type="InterPro" id="IPR052942">
    <property type="entry name" value="LPS_cholinephosphotransferase"/>
</dbReference>
<dbReference type="EMBL" id="MN739281">
    <property type="protein sequence ID" value="QHS96924.1"/>
    <property type="molecule type" value="Genomic_DNA"/>
</dbReference>
<dbReference type="Gene3D" id="3.30.460.40">
    <property type="match status" value="1"/>
</dbReference>
<name>A0A6C0BZH7_9ZZZZ</name>
<proteinExistence type="predicted"/>
<reference evidence="2" key="1">
    <citation type="journal article" date="2020" name="Nature">
        <title>Giant virus diversity and host interactions through global metagenomics.</title>
        <authorList>
            <person name="Schulz F."/>
            <person name="Roux S."/>
            <person name="Paez-Espino D."/>
            <person name="Jungbluth S."/>
            <person name="Walsh D.A."/>
            <person name="Denef V.J."/>
            <person name="McMahon K.D."/>
            <person name="Konstantinidis K.T."/>
            <person name="Eloe-Fadrosh E.A."/>
            <person name="Kyrpides N.C."/>
            <person name="Woyke T."/>
        </authorList>
    </citation>
    <scope>NUCLEOTIDE SEQUENCE</scope>
    <source>
        <strain evidence="2">GVMAG-M-3300020166-5</strain>
    </source>
</reference>
<feature type="domain" description="LicD/FKTN/FKRP nucleotidyltransferase" evidence="1">
    <location>
        <begin position="52"/>
        <end position="111"/>
    </location>
</feature>
<dbReference type="PANTHER" id="PTHR43404:SF2">
    <property type="entry name" value="LIPOPOLYSACCHARIDE CHOLINEPHOSPHOTRANSFERASE LICD"/>
    <property type="match status" value="1"/>
</dbReference>
<dbReference type="AlphaFoldDB" id="A0A6C0BZH7"/>
<dbReference type="Pfam" id="PF04991">
    <property type="entry name" value="LicD"/>
    <property type="match status" value="1"/>
</dbReference>
<accession>A0A6C0BZH7</accession>
<evidence type="ECO:0000259" key="1">
    <source>
        <dbReference type="Pfam" id="PF04991"/>
    </source>
</evidence>